<dbReference type="HOGENOM" id="CLU_425877_0_0_1"/>
<name>A0A075ANC8_ROZAC</name>
<sequence>MSKALQKTLKNIDIVQRIRELYDIYHDQNRQEILQTSEEELVELLNDCLILTLKSQKNNDNEHLLDLKEFFDLQCDDYEVLVRLILRLSIEMDNYEVFNTLYDLIDSEQKNSLLSLILENSVLIRRSSPLLLDILIDYCENNAQKIEKIILECEFDNLNVDRLYSWTLERKIYDCHLMICQKLDLLNEALKFLYSNLIEEEFVIEKSFDFLYCVKHSLLYPFQLSCCRSTIPFKTLMLGNDELINKLAEHNSNKTVDLLSGEDELMEMLIRIIELMKPNKRAEYYSLIYEKCKFTKDKEKELVKLFVEEGFQRHAYKLFIRLSFTEEDDIQWLNYFKSHRHMKLVKFLAFKLNNLKDALLSCFELKDRQIFDFLMIYPEKEIIETINSNLKQFISLDPKETAKIVSSLKIEFPVDDSLNDFESLCFLECLVSINPNKQKYSLCLLKTAIMVSSPVAISIINSNELDSESFEEIFNFSLSNKNFKVLSYLMNQQIHFEKFKELILQLPFNEILNTIEWFSENNDLVFTICKLHPNDELIKKAIRASSINALEWIAFFKDNKNIDSSKYILFLLKEKSQQIKLLNNFLPVTNKDLHSIQREAYLKTKEPSIISAKMPIEDDEITIPAPESLNELNQLLGYKNIQK</sequence>
<dbReference type="AlphaFoldDB" id="A0A075ANC8"/>
<gene>
    <name evidence="1" type="ORF">O9G_000967</name>
</gene>
<organism evidence="1 2">
    <name type="scientific">Rozella allomycis (strain CSF55)</name>
    <dbReference type="NCBI Taxonomy" id="988480"/>
    <lineage>
        <taxon>Eukaryota</taxon>
        <taxon>Fungi</taxon>
        <taxon>Fungi incertae sedis</taxon>
        <taxon>Cryptomycota</taxon>
        <taxon>Cryptomycota incertae sedis</taxon>
        <taxon>Rozella</taxon>
    </lineage>
</organism>
<accession>A0A075ANC8</accession>
<proteinExistence type="predicted"/>
<dbReference type="Proteomes" id="UP000030755">
    <property type="component" value="Unassembled WGS sequence"/>
</dbReference>
<keyword evidence="2" id="KW-1185">Reference proteome</keyword>
<reference evidence="1 2" key="1">
    <citation type="journal article" date="2013" name="Curr. Biol.">
        <title>Shared signatures of parasitism and phylogenomics unite Cryptomycota and microsporidia.</title>
        <authorList>
            <person name="James T.Y."/>
            <person name="Pelin A."/>
            <person name="Bonen L."/>
            <person name="Ahrendt S."/>
            <person name="Sain D."/>
            <person name="Corradi N."/>
            <person name="Stajich J.E."/>
        </authorList>
    </citation>
    <scope>NUCLEOTIDE SEQUENCE [LARGE SCALE GENOMIC DNA]</scope>
    <source>
        <strain evidence="1 2">CSF55</strain>
    </source>
</reference>
<protein>
    <submittedName>
        <fullName evidence="1">Uncharacterized protein</fullName>
    </submittedName>
</protein>
<evidence type="ECO:0000313" key="1">
    <source>
        <dbReference type="EMBL" id="EPZ31322.1"/>
    </source>
</evidence>
<dbReference type="EMBL" id="KE561265">
    <property type="protein sequence ID" value="EPZ31322.1"/>
    <property type="molecule type" value="Genomic_DNA"/>
</dbReference>
<evidence type="ECO:0000313" key="2">
    <source>
        <dbReference type="Proteomes" id="UP000030755"/>
    </source>
</evidence>